<keyword evidence="6" id="KW-0539">Nucleus</keyword>
<proteinExistence type="inferred from homology"/>
<comment type="similarity">
    <text evidence="2">Belongs to the SLX4 family.</text>
</comment>
<evidence type="ECO:0000256" key="6">
    <source>
        <dbReference type="ARBA" id="ARBA00023242"/>
    </source>
</evidence>
<accession>S4RAE5</accession>
<keyword evidence="3" id="KW-0227">DNA damage</keyword>
<dbReference type="Pfam" id="PF09494">
    <property type="entry name" value="Slx4"/>
    <property type="match status" value="1"/>
</dbReference>
<feature type="compositionally biased region" description="Basic and acidic residues" evidence="8">
    <location>
        <begin position="22"/>
        <end position="38"/>
    </location>
</feature>
<evidence type="ECO:0000256" key="8">
    <source>
        <dbReference type="SAM" id="MobiDB-lite"/>
    </source>
</evidence>
<feature type="region of interest" description="Disordered" evidence="8">
    <location>
        <begin position="22"/>
        <end position="119"/>
    </location>
</feature>
<dbReference type="GeneTree" id="ENSGT00390000014091"/>
<dbReference type="OMA" id="VCPAKHN"/>
<feature type="compositionally biased region" description="Basic residues" evidence="8">
    <location>
        <begin position="49"/>
        <end position="59"/>
    </location>
</feature>
<evidence type="ECO:0000256" key="7">
    <source>
        <dbReference type="ARBA" id="ARBA00029496"/>
    </source>
</evidence>
<sequence>RFGVRALPKRKMVLKLKEIYHYTHPDRDPNLDPGDRRTGTAAAVVAAQKRPRGKGRPPRSGRPVPTLPRPPMGGSTSDEVAATSDTERQLQNRSQEGSGGADDDDDEEDGGVTASQHALRAEEREAAVLAFIRSRPELHRAMLLYRPFELSELQCQMRQAGLRVPAAALLDILDALCVTFTVARARRSKQSGRARRGGRGGGAGR</sequence>
<feature type="compositionally biased region" description="Acidic residues" evidence="8">
    <location>
        <begin position="101"/>
        <end position="110"/>
    </location>
</feature>
<dbReference type="AlphaFoldDB" id="S4RAE5"/>
<reference evidence="9" key="2">
    <citation type="submission" date="2025-09" db="UniProtKB">
        <authorList>
            <consortium name="Ensembl"/>
        </authorList>
    </citation>
    <scope>IDENTIFICATION</scope>
</reference>
<organism evidence="9">
    <name type="scientific">Petromyzon marinus</name>
    <name type="common">Sea lamprey</name>
    <dbReference type="NCBI Taxonomy" id="7757"/>
    <lineage>
        <taxon>Eukaryota</taxon>
        <taxon>Metazoa</taxon>
        <taxon>Chordata</taxon>
        <taxon>Craniata</taxon>
        <taxon>Vertebrata</taxon>
        <taxon>Cyclostomata</taxon>
        <taxon>Hyperoartia</taxon>
        <taxon>Petromyzontiformes</taxon>
        <taxon>Petromyzontidae</taxon>
        <taxon>Petromyzon</taxon>
    </lineage>
</organism>
<evidence type="ECO:0000313" key="9">
    <source>
        <dbReference type="Ensembl" id="ENSPMAP00000002176.1"/>
    </source>
</evidence>
<comment type="subcellular location">
    <subcellularLocation>
        <location evidence="1">Nucleus</location>
    </subcellularLocation>
</comment>
<dbReference type="GO" id="GO:0006281">
    <property type="term" value="P:DNA repair"/>
    <property type="evidence" value="ECO:0007669"/>
    <property type="project" value="UniProtKB-KW"/>
</dbReference>
<evidence type="ECO:0000256" key="3">
    <source>
        <dbReference type="ARBA" id="ARBA00022763"/>
    </source>
</evidence>
<dbReference type="Ensembl" id="ENSPMAT00000002187.1">
    <property type="protein sequence ID" value="ENSPMAP00000002176.1"/>
    <property type="gene ID" value="ENSPMAG00000001990.1"/>
</dbReference>
<dbReference type="HOGENOM" id="CLU_1100641_0_0_1"/>
<keyword evidence="5" id="KW-0234">DNA repair</keyword>
<name>S4RAE5_PETMA</name>
<reference evidence="9" key="1">
    <citation type="submission" date="2025-08" db="UniProtKB">
        <authorList>
            <consortium name="Ensembl"/>
        </authorList>
    </citation>
    <scope>IDENTIFICATION</scope>
</reference>
<dbReference type="GO" id="GO:0006260">
    <property type="term" value="P:DNA replication"/>
    <property type="evidence" value="ECO:0007669"/>
    <property type="project" value="InterPro"/>
</dbReference>
<dbReference type="STRING" id="7757.ENSPMAP00000002176"/>
<evidence type="ECO:0000256" key="5">
    <source>
        <dbReference type="ARBA" id="ARBA00023204"/>
    </source>
</evidence>
<evidence type="ECO:0000256" key="1">
    <source>
        <dbReference type="ARBA" id="ARBA00004123"/>
    </source>
</evidence>
<dbReference type="GO" id="GO:0033557">
    <property type="term" value="C:Slx1-Slx4 complex"/>
    <property type="evidence" value="ECO:0007669"/>
    <property type="project" value="InterPro"/>
</dbReference>
<evidence type="ECO:0000256" key="4">
    <source>
        <dbReference type="ARBA" id="ARBA00023172"/>
    </source>
</evidence>
<dbReference type="PANTHER" id="PTHR21541:SF3">
    <property type="entry name" value="STRUCTURE-SPECIFIC ENDONUCLEASE SUBUNIT SLX4"/>
    <property type="match status" value="1"/>
</dbReference>
<protein>
    <recommendedName>
        <fullName evidence="7">Structure-specific endonuclease subunit SLX4</fullName>
    </recommendedName>
</protein>
<dbReference type="PANTHER" id="PTHR21541">
    <property type="entry name" value="BTB POZ DOMAIN CONTAINING 12"/>
    <property type="match status" value="1"/>
</dbReference>
<dbReference type="GO" id="GO:0000712">
    <property type="term" value="P:resolution of meiotic recombination intermediates"/>
    <property type="evidence" value="ECO:0007669"/>
    <property type="project" value="TreeGrafter"/>
</dbReference>
<dbReference type="InterPro" id="IPR018574">
    <property type="entry name" value="Structure-sp_endonuc_su_Slx4"/>
</dbReference>
<evidence type="ECO:0000256" key="2">
    <source>
        <dbReference type="ARBA" id="ARBA00006661"/>
    </source>
</evidence>
<keyword evidence="4" id="KW-0233">DNA recombination</keyword>